<evidence type="ECO:0000313" key="2">
    <source>
        <dbReference type="Proteomes" id="UP001172386"/>
    </source>
</evidence>
<name>A0ACC2ZVB5_9EURO</name>
<organism evidence="1 2">
    <name type="scientific">Neophaeococcomyces mojaviensis</name>
    <dbReference type="NCBI Taxonomy" id="3383035"/>
    <lineage>
        <taxon>Eukaryota</taxon>
        <taxon>Fungi</taxon>
        <taxon>Dikarya</taxon>
        <taxon>Ascomycota</taxon>
        <taxon>Pezizomycotina</taxon>
        <taxon>Eurotiomycetes</taxon>
        <taxon>Chaetothyriomycetidae</taxon>
        <taxon>Chaetothyriales</taxon>
        <taxon>Chaetothyriales incertae sedis</taxon>
        <taxon>Neophaeococcomyces</taxon>
    </lineage>
</organism>
<accession>A0ACC2ZVB5</accession>
<sequence length="382" mass="41446">MKSTLHLLTVYFCIASTLALTHQKRQNATTTGPSYLILDNDWGPADFTQILMTLASTSYTLLGLTSNTANTWSLQTALHAVRSLQLGNLTNCIPVHQGASYPLLTTPSTFQLWQSLHGPLPYAGVMAPQNLTAQGLGSDPTSGDPNTINPTAFVGGMAPNTSLLASRDAAYFMIDSVRKHPGQVTIYAGGALTNIALAIRLDPNFARNAKQLVVMGGYIDRTLYQATGTLLEADINSDINLKIDPEASKIALTADWPNITLVGNAANSVFLNASDYAEISSVNNSFTEAFVARYFPVLPLWDVTALAVLLEPSIVTNSTEFFVDVDVSWYSPYYGEIRAYQEALLAMGQTLRSVRYPYSVDVERIKTMVKQAIMRPGSCADV</sequence>
<proteinExistence type="predicted"/>
<dbReference type="EMBL" id="JAPDRQ010000248">
    <property type="protein sequence ID" value="KAJ9651567.1"/>
    <property type="molecule type" value="Genomic_DNA"/>
</dbReference>
<keyword evidence="2" id="KW-1185">Reference proteome</keyword>
<gene>
    <name evidence="1" type="ORF">H2198_009153</name>
</gene>
<dbReference type="Proteomes" id="UP001172386">
    <property type="component" value="Unassembled WGS sequence"/>
</dbReference>
<protein>
    <submittedName>
        <fullName evidence="1">Uncharacterized protein</fullName>
    </submittedName>
</protein>
<evidence type="ECO:0000313" key="1">
    <source>
        <dbReference type="EMBL" id="KAJ9651567.1"/>
    </source>
</evidence>
<reference evidence="1" key="1">
    <citation type="submission" date="2022-10" db="EMBL/GenBank/DDBJ databases">
        <title>Culturing micro-colonial fungi from biological soil crusts in the Mojave desert and describing Neophaeococcomyces mojavensis, and introducing the new genera and species Taxawa tesnikishii.</title>
        <authorList>
            <person name="Kurbessoian T."/>
            <person name="Stajich J.E."/>
        </authorList>
    </citation>
    <scope>NUCLEOTIDE SEQUENCE</scope>
    <source>
        <strain evidence="1">JES_112</strain>
    </source>
</reference>
<comment type="caution">
    <text evidence="1">The sequence shown here is derived from an EMBL/GenBank/DDBJ whole genome shotgun (WGS) entry which is preliminary data.</text>
</comment>